<feature type="domain" description="6-phosphogluconate dehydrogenase NADP-binding" evidence="3">
    <location>
        <begin position="7"/>
        <end position="144"/>
    </location>
</feature>
<dbReference type="Pfam" id="PF03446">
    <property type="entry name" value="NAD_binding_2"/>
    <property type="match status" value="1"/>
</dbReference>
<dbReference type="GO" id="GO:0050661">
    <property type="term" value="F:NADP binding"/>
    <property type="evidence" value="ECO:0007669"/>
    <property type="project" value="InterPro"/>
</dbReference>
<name>A0A2N5E536_9GAMM</name>
<proteinExistence type="predicted"/>
<evidence type="ECO:0000313" key="6">
    <source>
        <dbReference type="Proteomes" id="UP000234240"/>
    </source>
</evidence>
<dbReference type="Proteomes" id="UP000234240">
    <property type="component" value="Unassembled WGS sequence"/>
</dbReference>
<evidence type="ECO:0000259" key="4">
    <source>
        <dbReference type="Pfam" id="PF09130"/>
    </source>
</evidence>
<sequence length="297" mass="31680">MMEITRVTLIGFGEAGAILAEEMQARGVQVAVWDSQLLGETRGAMLAKAARCGVRPALSLADAVQGAALVFSAVTAANALSVAAQCAPLLSGGQVFLDLNSVAPNTKRAAAALIEQHGADYLDVAVMAPVPPQRLATPLLIGGPRAEEIGPRLNGLGFNSRVWGREVGEASAIKMCRSVMIKGLEALTTECLSAARQYGVEQAVIDSLHASFPSLGWQDQFPHYLISRVAEHGRRRAEEMQEVVKTLQDVQVSPAMSQATAQTQQGMVDALAARDLTYAELTPFVWQQVVDKLYAEK</sequence>
<evidence type="ECO:0000256" key="1">
    <source>
        <dbReference type="ARBA" id="ARBA00023002"/>
    </source>
</evidence>
<dbReference type="Pfam" id="PF09130">
    <property type="entry name" value="DUF1932"/>
    <property type="match status" value="1"/>
</dbReference>
<dbReference type="InterPro" id="IPR015815">
    <property type="entry name" value="HIBADH-related"/>
</dbReference>
<organism evidence="5 6">
    <name type="scientific">Chimaeribacter californicus</name>
    <dbReference type="NCBI Taxonomy" id="2060067"/>
    <lineage>
        <taxon>Bacteria</taxon>
        <taxon>Pseudomonadati</taxon>
        <taxon>Pseudomonadota</taxon>
        <taxon>Gammaproteobacteria</taxon>
        <taxon>Enterobacterales</taxon>
        <taxon>Yersiniaceae</taxon>
        <taxon>Chimaeribacter</taxon>
    </lineage>
</organism>
<feature type="active site" evidence="2">
    <location>
        <position position="174"/>
    </location>
</feature>
<dbReference type="Gene3D" id="3.40.50.720">
    <property type="entry name" value="NAD(P)-binding Rossmann-like Domain"/>
    <property type="match status" value="1"/>
</dbReference>
<dbReference type="InterPro" id="IPR036291">
    <property type="entry name" value="NAD(P)-bd_dom_sf"/>
</dbReference>
<dbReference type="InterPro" id="IPR015814">
    <property type="entry name" value="Pgluconate_DH_NAD-bd_C"/>
</dbReference>
<dbReference type="RefSeq" id="WP_101816346.1">
    <property type="nucleotide sequence ID" value="NZ_PJZF01000009.1"/>
</dbReference>
<dbReference type="InterPro" id="IPR008927">
    <property type="entry name" value="6-PGluconate_DH-like_C_sf"/>
</dbReference>
<dbReference type="EMBL" id="PJZF01000009">
    <property type="protein sequence ID" value="PLR36250.1"/>
    <property type="molecule type" value="Genomic_DNA"/>
</dbReference>
<comment type="caution">
    <text evidence="5">The sequence shown here is derived from an EMBL/GenBank/DDBJ whole genome shotgun (WGS) entry which is preliminary data.</text>
</comment>
<dbReference type="InterPro" id="IPR013328">
    <property type="entry name" value="6PGD_dom2"/>
</dbReference>
<reference evidence="5 6" key="1">
    <citation type="submission" date="2017-12" db="EMBL/GenBank/DDBJ databases">
        <title>Characterization of six clinical isolates of Enterochimera gen. nov., a novel genus of the Yersiniaciae family and the three species Enterochimera arupensis sp. nov., Enterochimera coloradensis sp. nov, and Enterochimera californica sp. nov.</title>
        <authorList>
            <person name="Rossi A."/>
            <person name="Fisher M."/>
        </authorList>
    </citation>
    <scope>NUCLEOTIDE SEQUENCE [LARGE SCALE GENOMIC DNA]</scope>
    <source>
        <strain evidence="6">2015-Iso6</strain>
    </source>
</reference>
<feature type="domain" description="Phosphogluconate dehydrogenase NAD-binding putative C-terminal" evidence="4">
    <location>
        <begin position="195"/>
        <end position="265"/>
    </location>
</feature>
<evidence type="ECO:0000313" key="5">
    <source>
        <dbReference type="EMBL" id="PLR36250.1"/>
    </source>
</evidence>
<dbReference type="InterPro" id="IPR006115">
    <property type="entry name" value="6PGDH_NADP-bd"/>
</dbReference>
<dbReference type="SUPFAM" id="SSF48179">
    <property type="entry name" value="6-phosphogluconate dehydrogenase C-terminal domain-like"/>
    <property type="match status" value="1"/>
</dbReference>
<dbReference type="Gene3D" id="1.10.1040.10">
    <property type="entry name" value="N-(1-d-carboxylethyl)-l-norvaline Dehydrogenase, domain 2"/>
    <property type="match status" value="1"/>
</dbReference>
<dbReference type="OrthoDB" id="4333at2"/>
<dbReference type="AlphaFoldDB" id="A0A2N5E536"/>
<evidence type="ECO:0000259" key="3">
    <source>
        <dbReference type="Pfam" id="PF03446"/>
    </source>
</evidence>
<keyword evidence="6" id="KW-1185">Reference proteome</keyword>
<keyword evidence="1" id="KW-0560">Oxidoreductase</keyword>
<accession>A0A2N5E536</accession>
<dbReference type="SUPFAM" id="SSF51735">
    <property type="entry name" value="NAD(P)-binding Rossmann-fold domains"/>
    <property type="match status" value="1"/>
</dbReference>
<dbReference type="PIRSF" id="PIRSF000103">
    <property type="entry name" value="HIBADH"/>
    <property type="match status" value="1"/>
</dbReference>
<dbReference type="GO" id="GO:0016616">
    <property type="term" value="F:oxidoreductase activity, acting on the CH-OH group of donors, NAD or NADP as acceptor"/>
    <property type="evidence" value="ECO:0007669"/>
    <property type="project" value="UniProtKB-ARBA"/>
</dbReference>
<gene>
    <name evidence="5" type="ORF">CYR55_11840</name>
</gene>
<evidence type="ECO:0000256" key="2">
    <source>
        <dbReference type="PIRSR" id="PIRSR000103-1"/>
    </source>
</evidence>
<protein>
    <submittedName>
        <fullName evidence="5">6-phosphogluconate dehydrogenase</fullName>
    </submittedName>
</protein>